<feature type="binding site" evidence="16">
    <location>
        <position position="777"/>
    </location>
    <ligand>
        <name>ATP</name>
        <dbReference type="ChEBI" id="CHEBI:30616"/>
    </ligand>
</feature>
<keyword evidence="12 18" id="KW-0472">Membrane</keyword>
<dbReference type="FunFam" id="2.70.150.10:FF:000021">
    <property type="entry name" value="Phospholipid-transporting ATPase"/>
    <property type="match status" value="1"/>
</dbReference>
<dbReference type="GO" id="GO:0005886">
    <property type="term" value="C:plasma membrane"/>
    <property type="evidence" value="ECO:0007669"/>
    <property type="project" value="UniProtKB-SubCell"/>
</dbReference>
<dbReference type="InterPro" id="IPR008250">
    <property type="entry name" value="ATPase_P-typ_transduc_dom_A_sf"/>
</dbReference>
<dbReference type="GO" id="GO:0016887">
    <property type="term" value="F:ATP hydrolysis activity"/>
    <property type="evidence" value="ECO:0007669"/>
    <property type="project" value="InterPro"/>
</dbReference>
<feature type="transmembrane region" description="Helical" evidence="18">
    <location>
        <begin position="264"/>
        <end position="287"/>
    </location>
</feature>
<feature type="binding site" evidence="16">
    <location>
        <position position="379"/>
    </location>
    <ligand>
        <name>ATP</name>
        <dbReference type="ChEBI" id="CHEBI:30616"/>
    </ligand>
</feature>
<dbReference type="GO" id="GO:0090556">
    <property type="term" value="F:phosphatidylserine floppase activity"/>
    <property type="evidence" value="ECO:0007669"/>
    <property type="project" value="RHEA"/>
</dbReference>
<feature type="transmembrane region" description="Helical" evidence="18">
    <location>
        <begin position="986"/>
        <end position="1003"/>
    </location>
</feature>
<evidence type="ECO:0000256" key="9">
    <source>
        <dbReference type="ARBA" id="ARBA00022842"/>
    </source>
</evidence>
<keyword evidence="4" id="KW-1003">Cell membrane</keyword>
<keyword evidence="5 18" id="KW-0812">Transmembrane</keyword>
<dbReference type="Gene3D" id="3.40.1110.10">
    <property type="entry name" value="Calcium-transporting ATPase, cytoplasmic domain N"/>
    <property type="match status" value="1"/>
</dbReference>
<feature type="binding site" evidence="16">
    <location>
        <position position="525"/>
    </location>
    <ligand>
        <name>ATP</name>
        <dbReference type="ChEBI" id="CHEBI:30616"/>
    </ligand>
</feature>
<dbReference type="GO" id="GO:0005524">
    <property type="term" value="F:ATP binding"/>
    <property type="evidence" value="ECO:0007669"/>
    <property type="project" value="UniProtKB-UniRule"/>
</dbReference>
<evidence type="ECO:0000256" key="15">
    <source>
        <dbReference type="PIRSR" id="PIRSR606539-1"/>
    </source>
</evidence>
<keyword evidence="8 16" id="KW-0067">ATP-binding</keyword>
<comment type="catalytic activity">
    <reaction evidence="14">
        <text>a 1,2-diacyl-sn-glycero-3-phospho-L-serine(out) + ATP + H2O = a 1,2-diacyl-sn-glycero-3-phospho-L-serine(in) + ADP + phosphate + H(+)</text>
        <dbReference type="Rhea" id="RHEA:38567"/>
        <dbReference type="ChEBI" id="CHEBI:15377"/>
        <dbReference type="ChEBI" id="CHEBI:15378"/>
        <dbReference type="ChEBI" id="CHEBI:30616"/>
        <dbReference type="ChEBI" id="CHEBI:43474"/>
        <dbReference type="ChEBI" id="CHEBI:57262"/>
        <dbReference type="ChEBI" id="CHEBI:456216"/>
    </reaction>
    <physiologicalReaction direction="left-to-right" evidence="14">
        <dbReference type="Rhea" id="RHEA:38568"/>
    </physiologicalReaction>
</comment>
<dbReference type="PRINTS" id="PR00119">
    <property type="entry name" value="CATATPASE"/>
</dbReference>
<dbReference type="Gene3D" id="3.40.50.1000">
    <property type="entry name" value="HAD superfamily/HAD-like"/>
    <property type="match status" value="1"/>
</dbReference>
<feature type="binding site" evidence="16">
    <location>
        <position position="779"/>
    </location>
    <ligand>
        <name>ATP</name>
        <dbReference type="ChEBI" id="CHEBI:30616"/>
    </ligand>
</feature>
<feature type="binding site" evidence="16">
    <location>
        <position position="896"/>
    </location>
    <ligand>
        <name>ATP</name>
        <dbReference type="ChEBI" id="CHEBI:30616"/>
    </ligand>
</feature>
<dbReference type="InterPro" id="IPR001757">
    <property type="entry name" value="P_typ_ATPase"/>
</dbReference>
<dbReference type="InterPro" id="IPR018303">
    <property type="entry name" value="ATPase_P-typ_P_site"/>
</dbReference>
<feature type="domain" description="P-type ATPase A" evidence="19">
    <location>
        <begin position="100"/>
        <end position="163"/>
    </location>
</feature>
<comment type="catalytic activity">
    <reaction evidence="13 18">
        <text>ATP + H2O + phospholipidSide 1 = ADP + phosphate + phospholipidSide 2.</text>
        <dbReference type="EC" id="7.6.2.1"/>
    </reaction>
</comment>
<feature type="binding site" evidence="16">
    <location>
        <position position="867"/>
    </location>
    <ligand>
        <name>ATP</name>
        <dbReference type="ChEBI" id="CHEBI:30616"/>
    </ligand>
</feature>
<dbReference type="Pfam" id="PF16209">
    <property type="entry name" value="PhoLip_ATPase_N"/>
    <property type="match status" value="1"/>
</dbReference>
<evidence type="ECO:0000256" key="7">
    <source>
        <dbReference type="ARBA" id="ARBA00022741"/>
    </source>
</evidence>
<evidence type="ECO:0000256" key="10">
    <source>
        <dbReference type="ARBA" id="ARBA00022967"/>
    </source>
</evidence>
<feature type="binding site" evidence="16">
    <location>
        <position position="378"/>
    </location>
    <ligand>
        <name>ATP</name>
        <dbReference type="ChEBI" id="CHEBI:30616"/>
    </ligand>
</feature>
<evidence type="ECO:0000256" key="16">
    <source>
        <dbReference type="PIRSR" id="PIRSR606539-2"/>
    </source>
</evidence>
<feature type="domain" description="P-type ATPase N-terminal" evidence="20">
    <location>
        <begin position="23"/>
        <end position="70"/>
    </location>
</feature>
<evidence type="ECO:0000256" key="5">
    <source>
        <dbReference type="ARBA" id="ARBA00022692"/>
    </source>
</evidence>
<dbReference type="InterPro" id="IPR036412">
    <property type="entry name" value="HAD-like_sf"/>
</dbReference>
<feature type="binding site" evidence="17">
    <location>
        <position position="897"/>
    </location>
    <ligand>
        <name>Mg(2+)</name>
        <dbReference type="ChEBI" id="CHEBI:18420"/>
    </ligand>
</feature>
<comment type="subcellular location">
    <subcellularLocation>
        <location evidence="2">Cell membrane</location>
    </subcellularLocation>
    <subcellularLocation>
        <location evidence="1 18">Membrane</location>
        <topology evidence="1 18">Multi-pass membrane protein</topology>
    </subcellularLocation>
</comment>
<evidence type="ECO:0000256" key="13">
    <source>
        <dbReference type="ARBA" id="ARBA00034036"/>
    </source>
</evidence>
<feature type="binding site" evidence="17">
    <location>
        <position position="379"/>
    </location>
    <ligand>
        <name>Mg(2+)</name>
        <dbReference type="ChEBI" id="CHEBI:18420"/>
    </ligand>
</feature>
<feature type="binding site" evidence="16">
    <location>
        <position position="665"/>
    </location>
    <ligand>
        <name>ATP</name>
        <dbReference type="ChEBI" id="CHEBI:30616"/>
    </ligand>
</feature>
<feature type="transmembrane region" description="Helical" evidence="18">
    <location>
        <begin position="959"/>
        <end position="980"/>
    </location>
</feature>
<feature type="binding site" evidence="17">
    <location>
        <position position="377"/>
    </location>
    <ligand>
        <name>Mg(2+)</name>
        <dbReference type="ChEBI" id="CHEBI:18420"/>
    </ligand>
</feature>
<dbReference type="GO" id="GO:0000287">
    <property type="term" value="F:magnesium ion binding"/>
    <property type="evidence" value="ECO:0007669"/>
    <property type="project" value="UniProtKB-UniRule"/>
</dbReference>
<dbReference type="FunFam" id="3.40.50.1000:FF:000190">
    <property type="entry name" value="Phospholipid-transporting ATPase"/>
    <property type="match status" value="1"/>
</dbReference>
<feature type="binding site" evidence="16">
    <location>
        <position position="377"/>
    </location>
    <ligand>
        <name>ATP</name>
        <dbReference type="ChEBI" id="CHEBI:30616"/>
    </ligand>
</feature>
<dbReference type="InterPro" id="IPR059000">
    <property type="entry name" value="ATPase_P-type_domA"/>
</dbReference>
<dbReference type="STRING" id="53468.A0A158QUJ2"/>
<feature type="domain" description="P-type ATPase C-terminal" evidence="21">
    <location>
        <begin position="919"/>
        <end position="1169"/>
    </location>
</feature>
<dbReference type="SUPFAM" id="SSF81653">
    <property type="entry name" value="Calcium ATPase, transduction domain A"/>
    <property type="match status" value="1"/>
</dbReference>
<comment type="cofactor">
    <cofactor evidence="17">
        <name>Mg(2+)</name>
        <dbReference type="ChEBI" id="CHEBI:18420"/>
    </cofactor>
</comment>
<dbReference type="InterPro" id="IPR023214">
    <property type="entry name" value="HAD_sf"/>
</dbReference>
<evidence type="ECO:0000256" key="8">
    <source>
        <dbReference type="ARBA" id="ARBA00022840"/>
    </source>
</evidence>
<evidence type="ECO:0000256" key="6">
    <source>
        <dbReference type="ARBA" id="ARBA00022723"/>
    </source>
</evidence>
<keyword evidence="6 17" id="KW-0479">Metal-binding</keyword>
<feature type="active site" description="4-aspartylphosphate intermediate" evidence="15">
    <location>
        <position position="377"/>
    </location>
</feature>
<dbReference type="InterPro" id="IPR032630">
    <property type="entry name" value="P_typ_ATPase_c"/>
</dbReference>
<dbReference type="GO" id="GO:0045332">
    <property type="term" value="P:phospholipid translocation"/>
    <property type="evidence" value="ECO:0007669"/>
    <property type="project" value="TreeGrafter"/>
</dbReference>
<keyword evidence="11 18" id="KW-1133">Transmembrane helix</keyword>
<name>A0A158QUJ2_MESCO</name>
<evidence type="ECO:0000256" key="4">
    <source>
        <dbReference type="ARBA" id="ARBA00022475"/>
    </source>
</evidence>
<feature type="binding site" evidence="16">
    <location>
        <position position="778"/>
    </location>
    <ligand>
        <name>ATP</name>
        <dbReference type="ChEBI" id="CHEBI:30616"/>
    </ligand>
</feature>
<feature type="transmembrane region" description="Helical" evidence="18">
    <location>
        <begin position="308"/>
        <end position="327"/>
    </location>
</feature>
<dbReference type="InterPro" id="IPR006539">
    <property type="entry name" value="P-type_ATPase_IV"/>
</dbReference>
<evidence type="ECO:0000256" key="1">
    <source>
        <dbReference type="ARBA" id="ARBA00004141"/>
    </source>
</evidence>
<evidence type="ECO:0000256" key="12">
    <source>
        <dbReference type="ARBA" id="ARBA00023136"/>
    </source>
</evidence>
<dbReference type="Proteomes" id="UP000267029">
    <property type="component" value="Unassembled WGS sequence"/>
</dbReference>
<evidence type="ECO:0000256" key="11">
    <source>
        <dbReference type="ARBA" id="ARBA00022989"/>
    </source>
</evidence>
<feature type="binding site" evidence="16">
    <location>
        <position position="897"/>
    </location>
    <ligand>
        <name>ATP</name>
        <dbReference type="ChEBI" id="CHEBI:30616"/>
    </ligand>
</feature>
<keyword evidence="10 18" id="KW-1278">Translocase</keyword>
<dbReference type="SUPFAM" id="SSF56784">
    <property type="entry name" value="HAD-like"/>
    <property type="match status" value="1"/>
</dbReference>
<dbReference type="InterPro" id="IPR023299">
    <property type="entry name" value="ATPase_P-typ_cyto_dom_N"/>
</dbReference>
<dbReference type="CDD" id="cd02073">
    <property type="entry name" value="P-type_ATPase_APLT_Dnf-like"/>
    <property type="match status" value="1"/>
</dbReference>
<dbReference type="EC" id="7.6.2.1" evidence="18"/>
<dbReference type="PANTHER" id="PTHR24092:SF150">
    <property type="entry name" value="PHOSPHOLIPID-TRANSPORTING ATPASE"/>
    <property type="match status" value="1"/>
</dbReference>
<keyword evidence="7 16" id="KW-0547">Nucleotide-binding</keyword>
<gene>
    <name evidence="22" type="ORF">MCOS_LOCUS6313</name>
</gene>
<evidence type="ECO:0000256" key="17">
    <source>
        <dbReference type="PIRSR" id="PIRSR606539-3"/>
    </source>
</evidence>
<feature type="transmembrane region" description="Helical" evidence="18">
    <location>
        <begin position="1141"/>
        <end position="1160"/>
    </location>
</feature>
<accession>A0A158QUJ2</accession>
<feature type="transmembrane region" description="Helical" evidence="18">
    <location>
        <begin position="602"/>
        <end position="620"/>
    </location>
</feature>
<evidence type="ECO:0000259" key="19">
    <source>
        <dbReference type="Pfam" id="PF00122"/>
    </source>
</evidence>
<dbReference type="SFLD" id="SFLDG00002">
    <property type="entry name" value="C1.7:_P-type_atpase_like"/>
    <property type="match status" value="1"/>
</dbReference>
<dbReference type="NCBIfam" id="TIGR01652">
    <property type="entry name" value="ATPase-Plipid"/>
    <property type="match status" value="2"/>
</dbReference>
<dbReference type="OrthoDB" id="377733at2759"/>
<dbReference type="InterPro" id="IPR023298">
    <property type="entry name" value="ATPase_P-typ_TM_dom_sf"/>
</dbReference>
<evidence type="ECO:0000259" key="21">
    <source>
        <dbReference type="Pfam" id="PF16212"/>
    </source>
</evidence>
<organism evidence="22 23">
    <name type="scientific">Mesocestoides corti</name>
    <name type="common">Flatworm</name>
    <dbReference type="NCBI Taxonomy" id="53468"/>
    <lineage>
        <taxon>Eukaryota</taxon>
        <taxon>Metazoa</taxon>
        <taxon>Spiralia</taxon>
        <taxon>Lophotrochozoa</taxon>
        <taxon>Platyhelminthes</taxon>
        <taxon>Cestoda</taxon>
        <taxon>Eucestoda</taxon>
        <taxon>Cyclophyllidea</taxon>
        <taxon>Mesocestoididae</taxon>
        <taxon>Mesocestoides</taxon>
    </lineage>
</organism>
<dbReference type="AlphaFoldDB" id="A0A158QUJ2"/>
<sequence length="1256" mass="141623">MLQNIAIIPSGSSFCWTRLLPSSTGKYSLVSFIPKFLFEQFRKYANIFFLLVALFQQIPGVSPTGRFTTVVPLTFILCVSAVKEIIEDYARHSADKATNNSQTHVLKNGCWETTLWKDVQVGDVVKLSSNSAIPADVVILSTSEPMSMCYIETSNLDGETSLKLRQGITATAHLLTIESLRKARLRIECEQPTRSLEEFVGTLYDEHNVGYPLDSSQMLLRGATLKNTNWVFGAVVYTGKESKVMLNSTAAPLKRSSVDKQTNYYILVLFGLLIFLTIFMAIANFIWTKVCGEQMWYLAGAELSVKSAGFMCITAFIIFHTIIPISLQVTLEVVRFVQALFINWDLDMYDAKTDTPAMARTSNLNEDLGQVKHIFSDKTGTLTQNVMEFKMCSIGRKAYGLNEPDSSALHDWKLLSKVADGDRDVDWFFTILAVCHTVIPEYVNVDIDKNDIRYQATSPDECALVSAAKAVGYVFCERQPEYVKIRVKDEEIQFKLLHVIEFTSLRKRMSVIVEDAKGKLFLLVKGAVSQRLQKEGTRCGTILTIVEVRVDLRGALICTRLLDYEPASRSNGFMLCQRPSAEKLLTSFTRTSPIVRTPPRHLLLLLFIFSFSVNLTRMVLLSANRGRTVSAWLVDTVIYERLSPDSRFTKETLSHMDEFARIGLRTLCIAFRRLDRSFYEQWAAKYYKASIAITDRSELLDETYEMIEQVSRARPTRRRLPQLCHLNKPPPLPSPTHFVLKDLDLVGATAIEDKLQDEVPQTIANMLAAGISVWVLTGDKQETAINIGLSCRLINPEQTQLIINGTNLDVIRDQLFECSSQLKNEIAVGREVALIVTGKALESLLTVQCQKEFFEIAHKSSSVICCRVSPWQKAEVVRLAKAFTKHITLAIGDGANDVGMIQAADIGVGIFGVEGRQAACSSDYAIAQFRFLNKLLLVHGAWSFNRITKVILYSFYKNICLYVIQFWFGIVSGFSGQIIFDRWTMALYNVAFSAAPPFALGLFERNMSSRNCLRLPVLYKETQRSSTFDKVTFLMWILNGIFHSIILFWIPLLAFQSDIVYSSGKTANILVVGNTIYTCVVITVCLKAGLEHTAWTIFSHLAIWGTIGLWFAFLTAYSHVYPTIPVGPDMVGMDTACFSSPVFWLLLILVPVVALTRDFVWKIIRRTYSLTMREQVMLCEQIGVEPEPFLQMFQPRRVRGLRLFRRQNFVSPASNASLLSHRGDHGYAFSQVEHGRFTQTDIVRAYHSTEAKPMGN</sequence>
<dbReference type="EMBL" id="UXSR01005251">
    <property type="protein sequence ID" value="VDD80310.1"/>
    <property type="molecule type" value="Genomic_DNA"/>
</dbReference>
<feature type="binding site" evidence="16">
    <location>
        <position position="502"/>
    </location>
    <ligand>
        <name>ATP</name>
        <dbReference type="ChEBI" id="CHEBI:30616"/>
    </ligand>
</feature>
<keyword evidence="9 17" id="KW-0460">Magnesium</keyword>
<reference evidence="22 23" key="1">
    <citation type="submission" date="2018-10" db="EMBL/GenBank/DDBJ databases">
        <authorList>
            <consortium name="Pathogen Informatics"/>
        </authorList>
    </citation>
    <scope>NUCLEOTIDE SEQUENCE [LARGE SCALE GENOMIC DNA]</scope>
</reference>
<dbReference type="Gene3D" id="2.70.150.10">
    <property type="entry name" value="Calcium-transporting ATPase, cytoplasmic transduction domain A"/>
    <property type="match status" value="1"/>
</dbReference>
<keyword evidence="23" id="KW-1185">Reference proteome</keyword>
<protein>
    <recommendedName>
        <fullName evidence="18">Phospholipid-transporting ATPase</fullName>
        <ecNumber evidence="18">7.6.2.1</ecNumber>
    </recommendedName>
</protein>
<feature type="binding site" evidence="16">
    <location>
        <position position="873"/>
    </location>
    <ligand>
        <name>ATP</name>
        <dbReference type="ChEBI" id="CHEBI:30616"/>
    </ligand>
</feature>
<feature type="transmembrane region" description="Helical" evidence="18">
    <location>
        <begin position="1067"/>
        <end position="1089"/>
    </location>
</feature>
<evidence type="ECO:0000256" key="2">
    <source>
        <dbReference type="ARBA" id="ARBA00004236"/>
    </source>
</evidence>
<comment type="similarity">
    <text evidence="3 18">Belongs to the cation transport ATPase (P-type) (TC 3.A.3) family. Type IV subfamily.</text>
</comment>
<dbReference type="NCBIfam" id="TIGR01494">
    <property type="entry name" value="ATPase_P-type"/>
    <property type="match status" value="1"/>
</dbReference>
<dbReference type="InterPro" id="IPR032631">
    <property type="entry name" value="P-type_ATPase_N"/>
</dbReference>
<dbReference type="InterPro" id="IPR044492">
    <property type="entry name" value="P_typ_ATPase_HD_dom"/>
</dbReference>
<dbReference type="SFLD" id="SFLDS00003">
    <property type="entry name" value="Haloacid_Dehalogenase"/>
    <property type="match status" value="1"/>
</dbReference>
<dbReference type="GO" id="GO:0005802">
    <property type="term" value="C:trans-Golgi network"/>
    <property type="evidence" value="ECO:0007669"/>
    <property type="project" value="TreeGrafter"/>
</dbReference>
<dbReference type="Pfam" id="PF00122">
    <property type="entry name" value="E1-E2_ATPase"/>
    <property type="match status" value="1"/>
</dbReference>
<evidence type="ECO:0000313" key="22">
    <source>
        <dbReference type="EMBL" id="VDD80310.1"/>
    </source>
</evidence>
<dbReference type="Pfam" id="PF13246">
    <property type="entry name" value="Cation_ATPase"/>
    <property type="match status" value="1"/>
</dbReference>
<feature type="binding site" evidence="17">
    <location>
        <position position="893"/>
    </location>
    <ligand>
        <name>Mg(2+)</name>
        <dbReference type="ChEBI" id="CHEBI:18420"/>
    </ligand>
</feature>
<feature type="transmembrane region" description="Helical" evidence="18">
    <location>
        <begin position="1101"/>
        <end position="1121"/>
    </location>
</feature>
<feature type="transmembrane region" description="Helical" evidence="18">
    <location>
        <begin position="1033"/>
        <end position="1055"/>
    </location>
</feature>
<evidence type="ECO:0000256" key="14">
    <source>
        <dbReference type="ARBA" id="ARBA00051303"/>
    </source>
</evidence>
<dbReference type="SUPFAM" id="SSF81660">
    <property type="entry name" value="Metal cation-transporting ATPase, ATP-binding domain N"/>
    <property type="match status" value="1"/>
</dbReference>
<feature type="binding site" evidence="16">
    <location>
        <position position="461"/>
    </location>
    <ligand>
        <name>ATP</name>
        <dbReference type="ChEBI" id="CHEBI:30616"/>
    </ligand>
</feature>
<dbReference type="SUPFAM" id="SSF81665">
    <property type="entry name" value="Calcium ATPase, transmembrane domain M"/>
    <property type="match status" value="1"/>
</dbReference>
<evidence type="ECO:0000256" key="18">
    <source>
        <dbReference type="RuleBase" id="RU362033"/>
    </source>
</evidence>
<evidence type="ECO:0000313" key="23">
    <source>
        <dbReference type="Proteomes" id="UP000267029"/>
    </source>
</evidence>
<evidence type="ECO:0000259" key="20">
    <source>
        <dbReference type="Pfam" id="PF16209"/>
    </source>
</evidence>
<dbReference type="PANTHER" id="PTHR24092">
    <property type="entry name" value="PROBABLE PHOSPHOLIPID-TRANSPORTING ATPASE"/>
    <property type="match status" value="1"/>
</dbReference>
<evidence type="ECO:0000256" key="3">
    <source>
        <dbReference type="ARBA" id="ARBA00008109"/>
    </source>
</evidence>
<dbReference type="Pfam" id="PF16212">
    <property type="entry name" value="PhoLip_ATPase_C"/>
    <property type="match status" value="1"/>
</dbReference>
<dbReference type="SFLD" id="SFLDF00027">
    <property type="entry name" value="p-type_atpase"/>
    <property type="match status" value="1"/>
</dbReference>
<dbReference type="PROSITE" id="PS00154">
    <property type="entry name" value="ATPASE_E1_E2"/>
    <property type="match status" value="1"/>
</dbReference>
<proteinExistence type="inferred from homology"/>